<feature type="region of interest" description="Disordered" evidence="9">
    <location>
        <begin position="314"/>
        <end position="334"/>
    </location>
</feature>
<dbReference type="InterPro" id="IPR007219">
    <property type="entry name" value="XnlR_reg_dom"/>
</dbReference>
<gene>
    <name evidence="12" type="ORF">MKZ38_006250</name>
</gene>
<proteinExistence type="predicted"/>
<evidence type="ECO:0000313" key="13">
    <source>
        <dbReference type="Proteomes" id="UP001201980"/>
    </source>
</evidence>
<dbReference type="GO" id="GO:0003700">
    <property type="term" value="F:DNA-binding transcription factor activity"/>
    <property type="evidence" value="ECO:0007669"/>
    <property type="project" value="InterPro"/>
</dbReference>
<evidence type="ECO:0000256" key="6">
    <source>
        <dbReference type="ARBA" id="ARBA00023125"/>
    </source>
</evidence>
<keyword evidence="5 10" id="KW-1133">Transmembrane helix</keyword>
<evidence type="ECO:0000313" key="12">
    <source>
        <dbReference type="EMBL" id="KAJ2895706.1"/>
    </source>
</evidence>
<dbReference type="Proteomes" id="UP001201980">
    <property type="component" value="Unassembled WGS sequence"/>
</dbReference>
<evidence type="ECO:0000259" key="11">
    <source>
        <dbReference type="Pfam" id="PF04082"/>
    </source>
</evidence>
<dbReference type="GO" id="GO:0016020">
    <property type="term" value="C:membrane"/>
    <property type="evidence" value="ECO:0007669"/>
    <property type="project" value="UniProtKB-SubCell"/>
</dbReference>
<feature type="region of interest" description="Disordered" evidence="9">
    <location>
        <begin position="936"/>
        <end position="957"/>
    </location>
</feature>
<dbReference type="PANTHER" id="PTHR46910">
    <property type="entry name" value="TRANSCRIPTION FACTOR PDR1"/>
    <property type="match status" value="1"/>
</dbReference>
<evidence type="ECO:0000256" key="5">
    <source>
        <dbReference type="ARBA" id="ARBA00022989"/>
    </source>
</evidence>
<dbReference type="EMBL" id="JAKWBI020000381">
    <property type="protein sequence ID" value="KAJ2895706.1"/>
    <property type="molecule type" value="Genomic_DNA"/>
</dbReference>
<feature type="transmembrane region" description="Helical" evidence="10">
    <location>
        <begin position="134"/>
        <end position="154"/>
    </location>
</feature>
<evidence type="ECO:0000256" key="7">
    <source>
        <dbReference type="ARBA" id="ARBA00023136"/>
    </source>
</evidence>
<dbReference type="GO" id="GO:0006351">
    <property type="term" value="P:DNA-templated transcription"/>
    <property type="evidence" value="ECO:0007669"/>
    <property type="project" value="InterPro"/>
</dbReference>
<evidence type="ECO:0000256" key="9">
    <source>
        <dbReference type="SAM" id="MobiDB-lite"/>
    </source>
</evidence>
<feature type="domain" description="Xylanolytic transcriptional activator regulatory" evidence="11">
    <location>
        <begin position="464"/>
        <end position="692"/>
    </location>
</feature>
<keyword evidence="7 10" id="KW-0472">Membrane</keyword>
<feature type="region of interest" description="Disordered" evidence="9">
    <location>
        <begin position="847"/>
        <end position="874"/>
    </location>
</feature>
<keyword evidence="4" id="KW-0479">Metal-binding</keyword>
<name>A0AAD5RK87_9PEZI</name>
<dbReference type="Pfam" id="PF04082">
    <property type="entry name" value="Fungal_trans"/>
    <property type="match status" value="1"/>
</dbReference>
<keyword evidence="8" id="KW-0539">Nucleus</keyword>
<dbReference type="GO" id="GO:0008270">
    <property type="term" value="F:zinc ion binding"/>
    <property type="evidence" value="ECO:0007669"/>
    <property type="project" value="InterPro"/>
</dbReference>
<sequence length="957" mass="106383">MASSFDSTSPDQNILAGISNMDAMDMESESMGGCKISMLWNWYTIDACFLTSSWHVKSGGAMAASCIGVMLLTVCLEGLRRLGKEYDGSISRQFNAKAAEDTKPVSSDSSTNGDSSGARTLVFRASPLQQLARAVIHAATFGVAYIIMLLAMYFNGYIIICIFIGAGIGKFVCDWLVVRVNVGGNSCAGGLNGQDTNEHAIDETTGDSEYSKVAVLVKSRWGADSVPRPEHRNHGAFASPRYMAVLLNKDASRRFQLLKDVPQDLQVMRPVQAKQIIQGDTAIRCKSCIKRGELCRFKEIKRRLRRPLQISTEPSIGNAVPHKQTHPSQDSPSVLPIGSERLATSLPIPSRLGENIAGAQPLTPPPRLFIDDIIDHQQESGALADGPYIVKHSPQVLVSSSSLAFWSERNIANISEQLGSSRLQELIEKIDDILSERVFNGPQILFQESKDEVVVSEPNARKYIQAYFNYIHPMYPFLDRDEFEQIAFSPALIKSSNPPFAALYYAVLALGCQYCAGGSFDPHRGHSWTIFQKALSLVPAILVPRDSLLTVQSIFNFNTCCLHIDEILLMEATRASIALWYHKSSLSGMGSRDQATCQRTFWVLYTMEKQQCLDCQRHSLFADEDIGSPIPWTPDAVFSGYNYFQSSIHFARISSVAYTSLFTISGALSSVPQYHASLDHVQALLHKWLLSVPQEFRPGRLRTSYNFSSPVARTVFLQTSYRYYSLVITLARLRLHLDEHDPHQEERRDECRIALVSASQAIIELTRYIDIDAYTPVFILGAMPMVALFILFDFVIHNPSHPETRQNILLLDVVSGHFSRIEYASEGSLPGSVLAEFSDIAKEYIQNHGKHPPQRASDKDDEIDSTTTLIPNEPFTTSNISWLESQNPAGDANQLEAIESLSYSSPAMQNMEVDDGLFSGVDFRFLFGHTFSNPTDILQPRTLAPAEKPSEPEKQPN</sequence>
<dbReference type="PANTHER" id="PTHR46910:SF3">
    <property type="entry name" value="HALOTOLERANCE PROTEIN 9-RELATED"/>
    <property type="match status" value="1"/>
</dbReference>
<accession>A0AAD5RK87</accession>
<feature type="transmembrane region" description="Helical" evidence="10">
    <location>
        <begin position="59"/>
        <end position="79"/>
    </location>
</feature>
<keyword evidence="3 10" id="KW-0812">Transmembrane</keyword>
<protein>
    <submittedName>
        <fullName evidence="12">Fungal-specific transcription factor domain-containing protein</fullName>
    </submittedName>
</protein>
<evidence type="ECO:0000256" key="2">
    <source>
        <dbReference type="ARBA" id="ARBA00004370"/>
    </source>
</evidence>
<dbReference type="CDD" id="cd12148">
    <property type="entry name" value="fungal_TF_MHR"/>
    <property type="match status" value="1"/>
</dbReference>
<keyword evidence="13" id="KW-1185">Reference proteome</keyword>
<comment type="subcellular location">
    <subcellularLocation>
        <location evidence="2">Membrane</location>
    </subcellularLocation>
    <subcellularLocation>
        <location evidence="1">Nucleus</location>
    </subcellularLocation>
</comment>
<dbReference type="InterPro" id="IPR050987">
    <property type="entry name" value="AtrR-like"/>
</dbReference>
<feature type="compositionally biased region" description="Polar residues" evidence="9">
    <location>
        <begin position="865"/>
        <end position="874"/>
    </location>
</feature>
<keyword evidence="6" id="KW-0238">DNA-binding</keyword>
<evidence type="ECO:0000256" key="8">
    <source>
        <dbReference type="ARBA" id="ARBA00023242"/>
    </source>
</evidence>
<dbReference type="GO" id="GO:0003677">
    <property type="term" value="F:DNA binding"/>
    <property type="evidence" value="ECO:0007669"/>
    <property type="project" value="UniProtKB-KW"/>
</dbReference>
<dbReference type="InterPro" id="IPR007274">
    <property type="entry name" value="Cop_transporter"/>
</dbReference>
<comment type="caution">
    <text evidence="12">The sequence shown here is derived from an EMBL/GenBank/DDBJ whole genome shotgun (WGS) entry which is preliminary data.</text>
</comment>
<evidence type="ECO:0000256" key="4">
    <source>
        <dbReference type="ARBA" id="ARBA00022723"/>
    </source>
</evidence>
<organism evidence="12 13">
    <name type="scientific">Zalerion maritima</name>
    <dbReference type="NCBI Taxonomy" id="339359"/>
    <lineage>
        <taxon>Eukaryota</taxon>
        <taxon>Fungi</taxon>
        <taxon>Dikarya</taxon>
        <taxon>Ascomycota</taxon>
        <taxon>Pezizomycotina</taxon>
        <taxon>Sordariomycetes</taxon>
        <taxon>Lulworthiomycetidae</taxon>
        <taxon>Lulworthiales</taxon>
        <taxon>Lulworthiaceae</taxon>
        <taxon>Zalerion</taxon>
    </lineage>
</organism>
<evidence type="ECO:0000256" key="1">
    <source>
        <dbReference type="ARBA" id="ARBA00004123"/>
    </source>
</evidence>
<dbReference type="Pfam" id="PF04145">
    <property type="entry name" value="Ctr"/>
    <property type="match status" value="1"/>
</dbReference>
<dbReference type="GO" id="GO:0005375">
    <property type="term" value="F:copper ion transmembrane transporter activity"/>
    <property type="evidence" value="ECO:0007669"/>
    <property type="project" value="InterPro"/>
</dbReference>
<dbReference type="GO" id="GO:0005634">
    <property type="term" value="C:nucleus"/>
    <property type="evidence" value="ECO:0007669"/>
    <property type="project" value="UniProtKB-SubCell"/>
</dbReference>
<evidence type="ECO:0000256" key="10">
    <source>
        <dbReference type="SAM" id="Phobius"/>
    </source>
</evidence>
<reference evidence="12" key="1">
    <citation type="submission" date="2022-07" db="EMBL/GenBank/DDBJ databases">
        <title>Draft genome sequence of Zalerion maritima ATCC 34329, a (micro)plastics degrading marine fungus.</title>
        <authorList>
            <person name="Paco A."/>
            <person name="Goncalves M.F.M."/>
            <person name="Rocha-Santos T.A.P."/>
            <person name="Alves A."/>
        </authorList>
    </citation>
    <scope>NUCLEOTIDE SEQUENCE</scope>
    <source>
        <strain evidence="12">ATCC 34329</strain>
    </source>
</reference>
<feature type="compositionally biased region" description="Basic and acidic residues" evidence="9">
    <location>
        <begin position="948"/>
        <end position="957"/>
    </location>
</feature>
<dbReference type="AlphaFoldDB" id="A0AAD5RK87"/>
<evidence type="ECO:0000256" key="3">
    <source>
        <dbReference type="ARBA" id="ARBA00022692"/>
    </source>
</evidence>